<dbReference type="Proteomes" id="UP000063699">
    <property type="component" value="Chromosome"/>
</dbReference>
<dbReference type="RefSeq" id="WP_054291047.1">
    <property type="nucleotide sequence ID" value="NZ_CP012752.1"/>
</dbReference>
<name>A0A0N7F3N7_9PSEU</name>
<keyword evidence="1" id="KW-0472">Membrane</keyword>
<evidence type="ECO:0000256" key="1">
    <source>
        <dbReference type="SAM" id="Phobius"/>
    </source>
</evidence>
<dbReference type="KEGG" id="kphy:AOZ06_21505"/>
<feature type="transmembrane region" description="Helical" evidence="1">
    <location>
        <begin position="91"/>
        <end position="111"/>
    </location>
</feature>
<feature type="transmembrane region" description="Helical" evidence="1">
    <location>
        <begin position="45"/>
        <end position="70"/>
    </location>
</feature>
<protein>
    <submittedName>
        <fullName evidence="2">Uncharacterized protein</fullName>
    </submittedName>
</protein>
<keyword evidence="1" id="KW-1133">Transmembrane helix</keyword>
<keyword evidence="3" id="KW-1185">Reference proteome</keyword>
<dbReference type="EMBL" id="CP012752">
    <property type="protein sequence ID" value="ALG09143.1"/>
    <property type="molecule type" value="Genomic_DNA"/>
</dbReference>
<dbReference type="AlphaFoldDB" id="A0A0N7F3N7"/>
<proteinExistence type="predicted"/>
<feature type="transmembrane region" description="Helical" evidence="1">
    <location>
        <begin position="12"/>
        <end position="33"/>
    </location>
</feature>
<gene>
    <name evidence="2" type="ORF">AOZ06_21505</name>
</gene>
<sequence>MRTTVRRWPRLGALYGAGLGFAGGIVATVGSAAGGLVEPLSAPVLMVAVVSAVTTVAGALLAGLQSWLLYASFILGHGGELALSGASVHSAAVLAGTAAIATAVGAAIGWIQKPSLVSVPCQRSAADFTSSVLVSTGVRGLGS</sequence>
<reference evidence="2 3" key="1">
    <citation type="submission" date="2015-07" db="EMBL/GenBank/DDBJ databases">
        <title>Genome sequencing of Kibdelosporangium phytohabitans.</title>
        <authorList>
            <person name="Qin S."/>
            <person name="Xing K."/>
        </authorList>
    </citation>
    <scope>NUCLEOTIDE SEQUENCE [LARGE SCALE GENOMIC DNA]</scope>
    <source>
        <strain evidence="2 3">KLBMP1111</strain>
    </source>
</reference>
<evidence type="ECO:0000313" key="3">
    <source>
        <dbReference type="Proteomes" id="UP000063699"/>
    </source>
</evidence>
<evidence type="ECO:0000313" key="2">
    <source>
        <dbReference type="EMBL" id="ALG09143.1"/>
    </source>
</evidence>
<organism evidence="2 3">
    <name type="scientific">Kibdelosporangium phytohabitans</name>
    <dbReference type="NCBI Taxonomy" id="860235"/>
    <lineage>
        <taxon>Bacteria</taxon>
        <taxon>Bacillati</taxon>
        <taxon>Actinomycetota</taxon>
        <taxon>Actinomycetes</taxon>
        <taxon>Pseudonocardiales</taxon>
        <taxon>Pseudonocardiaceae</taxon>
        <taxon>Kibdelosporangium</taxon>
    </lineage>
</organism>
<accession>A0A0N7F3N7</accession>
<keyword evidence="1" id="KW-0812">Transmembrane</keyword>